<keyword evidence="3" id="KW-1185">Reference proteome</keyword>
<evidence type="ECO:0008006" key="4">
    <source>
        <dbReference type="Google" id="ProtNLM"/>
    </source>
</evidence>
<feature type="signal peptide" evidence="1">
    <location>
        <begin position="1"/>
        <end position="21"/>
    </location>
</feature>
<proteinExistence type="predicted"/>
<dbReference type="EMBL" id="JALNMH010000021">
    <property type="protein sequence ID" value="MCK7595542.1"/>
    <property type="molecule type" value="Genomic_DNA"/>
</dbReference>
<comment type="caution">
    <text evidence="2">The sequence shown here is derived from an EMBL/GenBank/DDBJ whole genome shotgun (WGS) entry which is preliminary data.</text>
</comment>
<organism evidence="2 3">
    <name type="scientific">Pseudomarimonas salicorniae</name>
    <dbReference type="NCBI Taxonomy" id="2933270"/>
    <lineage>
        <taxon>Bacteria</taxon>
        <taxon>Pseudomonadati</taxon>
        <taxon>Pseudomonadota</taxon>
        <taxon>Gammaproteobacteria</taxon>
        <taxon>Lysobacterales</taxon>
        <taxon>Lysobacteraceae</taxon>
        <taxon>Pseudomarimonas</taxon>
    </lineage>
</organism>
<accession>A0ABT0GNG4</accession>
<evidence type="ECO:0000313" key="3">
    <source>
        <dbReference type="Proteomes" id="UP001431449"/>
    </source>
</evidence>
<name>A0ABT0GNG4_9GAMM</name>
<evidence type="ECO:0000313" key="2">
    <source>
        <dbReference type="EMBL" id="MCK7595542.1"/>
    </source>
</evidence>
<reference evidence="2" key="1">
    <citation type="submission" date="2022-04" db="EMBL/GenBank/DDBJ databases">
        <title>Lysobacter sp. CAU 1642 isolated from sea sand.</title>
        <authorList>
            <person name="Kim W."/>
        </authorList>
    </citation>
    <scope>NUCLEOTIDE SEQUENCE</scope>
    <source>
        <strain evidence="2">CAU 1642</strain>
    </source>
</reference>
<protein>
    <recommendedName>
        <fullName evidence="4">Laminin IV type A domain-containing protein</fullName>
    </recommendedName>
</protein>
<gene>
    <name evidence="2" type="ORF">M0G41_17960</name>
</gene>
<feature type="chain" id="PRO_5045995178" description="Laminin IV type A domain-containing protein" evidence="1">
    <location>
        <begin position="22"/>
        <end position="338"/>
    </location>
</feature>
<sequence length="338" mass="37199">MLLRLSLLCLLAVLGSTSARAYTPESGVWWNPNEPGTGIFIEIQDNFLVAAAYTYDSAGNAQWYTATGFMSGNARFDGVLDAFTNGNCPGCPYRPNREFLGAGGPITIIFDPNDTTRASLRWGGRTMPIERFQFYLKRPEDQQALPGVRIELTKMLGEWQMVLDFADNPNADFRFFGDITVLDVLDSDSQGDFLEGCRPADSLRGFCSNSDVRDHRATLEFVPSSREQVMVVDNDSQTFAAYFLTTGTNFFQGEVSVYLKGSNPTVFYPVRGFRSASRSFVQEGIGPSKGVAKAPAALPLAWFSSEGAVEKSLSAERTAALRAAEARLESTKAKHRKH</sequence>
<keyword evidence="1" id="KW-0732">Signal</keyword>
<evidence type="ECO:0000256" key="1">
    <source>
        <dbReference type="SAM" id="SignalP"/>
    </source>
</evidence>
<dbReference type="RefSeq" id="WP_248211562.1">
    <property type="nucleotide sequence ID" value="NZ_JALNMH010000021.1"/>
</dbReference>
<dbReference type="Proteomes" id="UP001431449">
    <property type="component" value="Unassembled WGS sequence"/>
</dbReference>